<evidence type="ECO:0000256" key="1">
    <source>
        <dbReference type="SAM" id="MobiDB-lite"/>
    </source>
</evidence>
<organism evidence="2 3">
    <name type="scientific">Amniculicola lignicola CBS 123094</name>
    <dbReference type="NCBI Taxonomy" id="1392246"/>
    <lineage>
        <taxon>Eukaryota</taxon>
        <taxon>Fungi</taxon>
        <taxon>Dikarya</taxon>
        <taxon>Ascomycota</taxon>
        <taxon>Pezizomycotina</taxon>
        <taxon>Dothideomycetes</taxon>
        <taxon>Pleosporomycetidae</taxon>
        <taxon>Pleosporales</taxon>
        <taxon>Amniculicolaceae</taxon>
        <taxon>Amniculicola</taxon>
    </lineage>
</organism>
<sequence>MDIDHRLPYRIGSPVLPVLPVITKFLPKSIDQYFPSYEANWREIEKILHKSKIKGALMLCLRLHEGDQPQEHHVTLVVVSTANQHSQQVWLSAVLQLRMYLNDLKLQNLAVEIIDKCATQGLHMTIWRPDNTTINFWNSKLPAVIAHFEERDWVSVDVQRREHPFLRPSPVSIVICARDADNPVWWNTILPNIRSMLQQDGQDQVQIVILFLNQLLYLDHGHTKPDMDLLKKTYNEADKWLIGASCSRSGSRSSGTLGGRVVLQDKDKKHYFGLTNWHVVQDKGEPDKPTQDIQVSIPSDQDHKLACKEHKCRVKEAKKEYRMERKKVEERGIRSGRLDTIKCLFEMENEQKANIQVFERTAGNGFTGARNIAWKDTSISDTKDYGESDLKNLGKPDSRGLDKSNMRDPSDFKCWIIDWCLFETGDKRTVSPKVACQLKRYRAEIDLDEYGSISRTVGVFDVAKLGRSSAWTQGTTSSIRSEIRLLDSAPMEEAPGPVQMKKSDFREEPKDTPKGQTLFCYGIISKNPGKEFLESGDSGAFVILDPSIRKQKPTVVGLGFSGNQATNISYMMPMDLVIKSIEEKTGCKVVEPTYCKDP</sequence>
<evidence type="ECO:0000313" key="3">
    <source>
        <dbReference type="Proteomes" id="UP000799779"/>
    </source>
</evidence>
<keyword evidence="3" id="KW-1185">Reference proteome</keyword>
<feature type="region of interest" description="Disordered" evidence="1">
    <location>
        <begin position="493"/>
        <end position="512"/>
    </location>
</feature>
<evidence type="ECO:0000313" key="2">
    <source>
        <dbReference type="EMBL" id="KAF2003189.1"/>
    </source>
</evidence>
<dbReference type="OrthoDB" id="5351220at2759"/>
<accession>A0A6A5WQY4</accession>
<dbReference type="AlphaFoldDB" id="A0A6A5WQY4"/>
<name>A0A6A5WQY4_9PLEO</name>
<dbReference type="Proteomes" id="UP000799779">
    <property type="component" value="Unassembled WGS sequence"/>
</dbReference>
<feature type="compositionally biased region" description="Basic and acidic residues" evidence="1">
    <location>
        <begin position="501"/>
        <end position="512"/>
    </location>
</feature>
<reference evidence="2" key="1">
    <citation type="journal article" date="2020" name="Stud. Mycol.">
        <title>101 Dothideomycetes genomes: a test case for predicting lifestyles and emergence of pathogens.</title>
        <authorList>
            <person name="Haridas S."/>
            <person name="Albert R."/>
            <person name="Binder M."/>
            <person name="Bloem J."/>
            <person name="Labutti K."/>
            <person name="Salamov A."/>
            <person name="Andreopoulos B."/>
            <person name="Baker S."/>
            <person name="Barry K."/>
            <person name="Bills G."/>
            <person name="Bluhm B."/>
            <person name="Cannon C."/>
            <person name="Castanera R."/>
            <person name="Culley D."/>
            <person name="Daum C."/>
            <person name="Ezra D."/>
            <person name="Gonzalez J."/>
            <person name="Henrissat B."/>
            <person name="Kuo A."/>
            <person name="Liang C."/>
            <person name="Lipzen A."/>
            <person name="Lutzoni F."/>
            <person name="Magnuson J."/>
            <person name="Mondo S."/>
            <person name="Nolan M."/>
            <person name="Ohm R."/>
            <person name="Pangilinan J."/>
            <person name="Park H.-J."/>
            <person name="Ramirez L."/>
            <person name="Alfaro M."/>
            <person name="Sun H."/>
            <person name="Tritt A."/>
            <person name="Yoshinaga Y."/>
            <person name="Zwiers L.-H."/>
            <person name="Turgeon B."/>
            <person name="Goodwin S."/>
            <person name="Spatafora J."/>
            <person name="Crous P."/>
            <person name="Grigoriev I."/>
        </authorList>
    </citation>
    <scope>NUCLEOTIDE SEQUENCE</scope>
    <source>
        <strain evidence="2">CBS 123094</strain>
    </source>
</reference>
<protein>
    <submittedName>
        <fullName evidence="2">Uncharacterized protein</fullName>
    </submittedName>
</protein>
<dbReference type="EMBL" id="ML977573">
    <property type="protein sequence ID" value="KAF2003189.1"/>
    <property type="molecule type" value="Genomic_DNA"/>
</dbReference>
<proteinExistence type="predicted"/>
<gene>
    <name evidence="2" type="ORF">P154DRAFT_591218</name>
</gene>
<feature type="region of interest" description="Disordered" evidence="1">
    <location>
        <begin position="385"/>
        <end position="405"/>
    </location>
</feature>